<protein>
    <recommendedName>
        <fullName evidence="3">DUF155 domain-containing protein</fullName>
    </recommendedName>
</protein>
<sequence length="385" mass="42346">MSVSLVGPDPRPSPASALRVDGAAIVYRLYDVGYEIALDRALDLLAASAPERVRPIRGEAQAIQIVNPPVTVILGHEQVAVGDVVRPVELSARIFDFGVVSLRARVDLPPALPWDDFTALGSALETAPAIAASFAHHLRMLSERIASAIERPALAPQTEDFVVYRVGRLLGPDGAAVSPQTLRDEDVAPLLLNETRPLSAAARRELLPHRFSYYEDDLAILSWENALVVEPRVHDADVQFVLEFANAQLLELRYYDAMLDAELPRMYDRIAALRRGGGRSLLRNRYAGLLATLQAQVADSTEIVERVDNALKVTDDVYLARVYTAALEIFRARVWRAGIDRKLAIVRETYGMLNGEAQATRAEALELAIVVLIVLEIVLAFVLPH</sequence>
<evidence type="ECO:0008006" key="3">
    <source>
        <dbReference type="Google" id="ProtNLM"/>
    </source>
</evidence>
<accession>A0AA37Q3R8</accession>
<reference evidence="1" key="1">
    <citation type="submission" date="2022-08" db="EMBL/GenBank/DDBJ databases">
        <title>Draft genome sequencing of Roseisolibacter agri AW1220.</title>
        <authorList>
            <person name="Tobiishi Y."/>
            <person name="Tonouchi A."/>
        </authorList>
    </citation>
    <scope>NUCLEOTIDE SEQUENCE</scope>
    <source>
        <strain evidence="1">AW1220</strain>
    </source>
</reference>
<evidence type="ECO:0000313" key="1">
    <source>
        <dbReference type="EMBL" id="GLC24082.1"/>
    </source>
</evidence>
<name>A0AA37Q3R8_9BACT</name>
<dbReference type="EMBL" id="BRXS01000001">
    <property type="protein sequence ID" value="GLC24082.1"/>
    <property type="molecule type" value="Genomic_DNA"/>
</dbReference>
<gene>
    <name evidence="1" type="ORF">rosag_05950</name>
</gene>
<dbReference type="AlphaFoldDB" id="A0AA37Q3R8"/>
<dbReference type="RefSeq" id="WP_284348526.1">
    <property type="nucleotide sequence ID" value="NZ_BRXS01000001.1"/>
</dbReference>
<proteinExistence type="predicted"/>
<comment type="caution">
    <text evidence="1">The sequence shown here is derived from an EMBL/GenBank/DDBJ whole genome shotgun (WGS) entry which is preliminary data.</text>
</comment>
<organism evidence="1 2">
    <name type="scientific">Roseisolibacter agri</name>
    <dbReference type="NCBI Taxonomy" id="2014610"/>
    <lineage>
        <taxon>Bacteria</taxon>
        <taxon>Pseudomonadati</taxon>
        <taxon>Gemmatimonadota</taxon>
        <taxon>Gemmatimonadia</taxon>
        <taxon>Gemmatimonadales</taxon>
        <taxon>Gemmatimonadaceae</taxon>
        <taxon>Roseisolibacter</taxon>
    </lineage>
</organism>
<keyword evidence="2" id="KW-1185">Reference proteome</keyword>
<dbReference type="Proteomes" id="UP001161325">
    <property type="component" value="Unassembled WGS sequence"/>
</dbReference>
<evidence type="ECO:0000313" key="2">
    <source>
        <dbReference type="Proteomes" id="UP001161325"/>
    </source>
</evidence>